<feature type="region of interest" description="Disordered" evidence="3">
    <location>
        <begin position="186"/>
        <end position="209"/>
    </location>
</feature>
<dbReference type="PROSITE" id="PS00380">
    <property type="entry name" value="RHODANESE_1"/>
    <property type="match status" value="1"/>
</dbReference>
<dbReference type="Gene3D" id="3.40.250.10">
    <property type="entry name" value="Rhodanese-like domain"/>
    <property type="match status" value="2"/>
</dbReference>
<gene>
    <name evidence="5" type="ORF">E6C70_00745</name>
</gene>
<organism evidence="5 6">
    <name type="scientific">Orlajensenia flava</name>
    <dbReference type="NCBI Taxonomy" id="2565934"/>
    <lineage>
        <taxon>Bacteria</taxon>
        <taxon>Bacillati</taxon>
        <taxon>Actinomycetota</taxon>
        <taxon>Actinomycetes</taxon>
        <taxon>Micrococcales</taxon>
        <taxon>Microbacteriaceae</taxon>
        <taxon>Orlajensenia</taxon>
    </lineage>
</organism>
<dbReference type="CDD" id="cd01449">
    <property type="entry name" value="TST_Repeat_2"/>
    <property type="match status" value="1"/>
</dbReference>
<evidence type="ECO:0000313" key="5">
    <source>
        <dbReference type="EMBL" id="THG36106.1"/>
    </source>
</evidence>
<comment type="caution">
    <text evidence="5">The sequence shown here is derived from an EMBL/GenBank/DDBJ whole genome shotgun (WGS) entry which is preliminary data.</text>
</comment>
<dbReference type="PROSITE" id="PS50206">
    <property type="entry name" value="RHODANESE_3"/>
    <property type="match status" value="2"/>
</dbReference>
<dbReference type="EMBL" id="SSSN01000002">
    <property type="protein sequence ID" value="THG36106.1"/>
    <property type="molecule type" value="Genomic_DNA"/>
</dbReference>
<dbReference type="Proteomes" id="UP000307380">
    <property type="component" value="Unassembled WGS sequence"/>
</dbReference>
<dbReference type="OrthoDB" id="9770030at2"/>
<feature type="domain" description="Rhodanese" evidence="4">
    <location>
        <begin position="17"/>
        <end position="135"/>
    </location>
</feature>
<name>A0A4S4G1V9_9MICO</name>
<evidence type="ECO:0000313" key="6">
    <source>
        <dbReference type="Proteomes" id="UP000307380"/>
    </source>
</evidence>
<dbReference type="RefSeq" id="WP_136421311.1">
    <property type="nucleotide sequence ID" value="NZ_SSSN01000002.1"/>
</dbReference>
<evidence type="ECO:0000256" key="3">
    <source>
        <dbReference type="SAM" id="MobiDB-lite"/>
    </source>
</evidence>
<protein>
    <submittedName>
        <fullName evidence="5">Sulfurtransferase</fullName>
    </submittedName>
</protein>
<dbReference type="InterPro" id="IPR001763">
    <property type="entry name" value="Rhodanese-like_dom"/>
</dbReference>
<accession>A0A4S4G1V9</accession>
<keyword evidence="2" id="KW-0677">Repeat</keyword>
<keyword evidence="6" id="KW-1185">Reference proteome</keyword>
<dbReference type="Pfam" id="PF00581">
    <property type="entry name" value="Rhodanese"/>
    <property type="match status" value="2"/>
</dbReference>
<dbReference type="CDD" id="cd01448">
    <property type="entry name" value="TST_Repeat_1"/>
    <property type="match status" value="1"/>
</dbReference>
<dbReference type="InterPro" id="IPR036873">
    <property type="entry name" value="Rhodanese-like_dom_sf"/>
</dbReference>
<dbReference type="PANTHER" id="PTHR11364">
    <property type="entry name" value="THIOSULFATE SULFERTANSFERASE"/>
    <property type="match status" value="1"/>
</dbReference>
<dbReference type="AlphaFoldDB" id="A0A4S4G1V9"/>
<evidence type="ECO:0000256" key="1">
    <source>
        <dbReference type="ARBA" id="ARBA00022679"/>
    </source>
</evidence>
<dbReference type="InterPro" id="IPR001307">
    <property type="entry name" value="Thiosulphate_STrfase_CS"/>
</dbReference>
<dbReference type="SMART" id="SM00450">
    <property type="entry name" value="RHOD"/>
    <property type="match status" value="2"/>
</dbReference>
<feature type="domain" description="Rhodanese" evidence="4">
    <location>
        <begin position="164"/>
        <end position="275"/>
    </location>
</feature>
<sequence length="287" mass="30122">MPEQLISVEELAAAAASGRRVHVLDVRWQLGRDDGRELYLAGHLPGAVFVDLPRELAAEASASEGRHPLPAIEALQAAARRWGLNDGDGVVVYDGNGGQSAARAWWLLRHAGMTDVRLLDGGIDAWRRAGLGEQTDDVDARPGTVTLAYGHLPVLNADAAARLPEDGGVLLDARAVERYRGEVEPVDPRAGHIPGALSAPSSGNLDESGDLRSADALREHFERLGVSADAPVGVYCGSGVTAAHDVLALAVAGYDAALYPGSWSQWSNDPSRPVATGGADETPPKQS</sequence>
<evidence type="ECO:0000259" key="4">
    <source>
        <dbReference type="PROSITE" id="PS50206"/>
    </source>
</evidence>
<reference evidence="5 6" key="1">
    <citation type="submission" date="2019-04" db="EMBL/GenBank/DDBJ databases">
        <authorList>
            <person name="Jiang L."/>
        </authorList>
    </citation>
    <scope>NUCLEOTIDE SEQUENCE [LARGE SCALE GENOMIC DNA]</scope>
    <source>
        <strain evidence="5 6">YIM 131861</strain>
    </source>
</reference>
<dbReference type="PANTHER" id="PTHR11364:SF27">
    <property type="entry name" value="SULFURTRANSFERASE"/>
    <property type="match status" value="1"/>
</dbReference>
<dbReference type="GO" id="GO:0004792">
    <property type="term" value="F:thiosulfate-cyanide sulfurtransferase activity"/>
    <property type="evidence" value="ECO:0007669"/>
    <property type="project" value="InterPro"/>
</dbReference>
<dbReference type="SUPFAM" id="SSF52821">
    <property type="entry name" value="Rhodanese/Cell cycle control phosphatase"/>
    <property type="match status" value="2"/>
</dbReference>
<keyword evidence="1 5" id="KW-0808">Transferase</keyword>
<proteinExistence type="predicted"/>
<feature type="region of interest" description="Disordered" evidence="3">
    <location>
        <begin position="262"/>
        <end position="287"/>
    </location>
</feature>
<evidence type="ECO:0000256" key="2">
    <source>
        <dbReference type="ARBA" id="ARBA00022737"/>
    </source>
</evidence>
<dbReference type="InterPro" id="IPR045078">
    <property type="entry name" value="TST/MPST-like"/>
</dbReference>